<dbReference type="AlphaFoldDB" id="A0A238K604"/>
<name>A0A238K604_9RHOB</name>
<keyword evidence="3" id="KW-1185">Reference proteome</keyword>
<evidence type="ECO:0000256" key="1">
    <source>
        <dbReference type="SAM" id="SignalP"/>
    </source>
</evidence>
<proteinExistence type="predicted"/>
<evidence type="ECO:0008006" key="4">
    <source>
        <dbReference type="Google" id="ProtNLM"/>
    </source>
</evidence>
<feature type="chain" id="PRO_5012421213" description="DUF4377 domain-containing protein" evidence="1">
    <location>
        <begin position="20"/>
        <end position="195"/>
    </location>
</feature>
<feature type="signal peptide" evidence="1">
    <location>
        <begin position="1"/>
        <end position="19"/>
    </location>
</feature>
<gene>
    <name evidence="2" type="ORF">MAA8898_01452</name>
</gene>
<sequence>MRILAVATCLAMPAPVAFACPTLADLDKGIRFTVDGVDTEVYRRVGPAMIEATYTTADGAVSRTMLAQGIYLVELVDMVDGKPDLATRTTYAFPGRAEDLALPSPGGQVVYDIVISNGNDLNPERQTYDFGPGGLINFGACEYEMVEIQIRYDPGDEALVDILYYLPALQFSYYAGSDSSDGPNRYSYTNMEVVE</sequence>
<protein>
    <recommendedName>
        <fullName evidence="4">DUF4377 domain-containing protein</fullName>
    </recommendedName>
</protein>
<dbReference type="RefSeq" id="WP_094020297.1">
    <property type="nucleotide sequence ID" value="NZ_FXYF01000003.1"/>
</dbReference>
<dbReference type="EMBL" id="FXYF01000003">
    <property type="protein sequence ID" value="SMX38255.1"/>
    <property type="molecule type" value="Genomic_DNA"/>
</dbReference>
<evidence type="ECO:0000313" key="2">
    <source>
        <dbReference type="EMBL" id="SMX38255.1"/>
    </source>
</evidence>
<keyword evidence="1" id="KW-0732">Signal</keyword>
<dbReference type="Proteomes" id="UP000207598">
    <property type="component" value="Unassembled WGS sequence"/>
</dbReference>
<reference evidence="2 3" key="1">
    <citation type="submission" date="2017-05" db="EMBL/GenBank/DDBJ databases">
        <authorList>
            <person name="Song R."/>
            <person name="Chenine A.L."/>
            <person name="Ruprecht R.M."/>
        </authorList>
    </citation>
    <scope>NUCLEOTIDE SEQUENCE [LARGE SCALE GENOMIC DNA]</scope>
    <source>
        <strain evidence="2 3">CECT 8898</strain>
    </source>
</reference>
<evidence type="ECO:0000313" key="3">
    <source>
        <dbReference type="Proteomes" id="UP000207598"/>
    </source>
</evidence>
<dbReference type="OrthoDB" id="7872144at2"/>
<accession>A0A238K604</accession>
<organism evidence="2 3">
    <name type="scientific">Maliponia aquimaris</name>
    <dbReference type="NCBI Taxonomy" id="1673631"/>
    <lineage>
        <taxon>Bacteria</taxon>
        <taxon>Pseudomonadati</taxon>
        <taxon>Pseudomonadota</taxon>
        <taxon>Alphaproteobacteria</taxon>
        <taxon>Rhodobacterales</taxon>
        <taxon>Paracoccaceae</taxon>
        <taxon>Maliponia</taxon>
    </lineage>
</organism>
<dbReference type="PROSITE" id="PS51257">
    <property type="entry name" value="PROKAR_LIPOPROTEIN"/>
    <property type="match status" value="1"/>
</dbReference>